<dbReference type="PANTHER" id="PTHR47861">
    <property type="entry name" value="FKBP-TYPE PEPTIDYL-PROLYL CIS-TRANS ISOMERASE SLYD"/>
    <property type="match status" value="1"/>
</dbReference>
<dbReference type="AlphaFoldDB" id="A0A9J6ZTF8"/>
<evidence type="ECO:0000256" key="9">
    <source>
        <dbReference type="PROSITE-ProRule" id="PRU00277"/>
    </source>
</evidence>
<dbReference type="PANTHER" id="PTHR47861:SF3">
    <property type="entry name" value="FKBP-TYPE PEPTIDYL-PROLYL CIS-TRANS ISOMERASE SLYD"/>
    <property type="match status" value="1"/>
</dbReference>
<keyword evidence="5 9" id="KW-0697">Rotamase</keyword>
<comment type="function">
    <text evidence="8">Also involved in hydrogenase metallocenter assembly, probably by participating in the nickel insertion step. This function in hydrogenase biosynthesis requires chaperone activity and the presence of the metal-binding domain, but not PPIase activity.</text>
</comment>
<dbReference type="InterPro" id="IPR048261">
    <property type="entry name" value="SlpA/SlyD-like_ins_sf"/>
</dbReference>
<evidence type="ECO:0000313" key="12">
    <source>
        <dbReference type="EMBL" id="URW80881.1"/>
    </source>
</evidence>
<evidence type="ECO:0000259" key="11">
    <source>
        <dbReference type="PROSITE" id="PS50059"/>
    </source>
</evidence>
<dbReference type="InterPro" id="IPR001179">
    <property type="entry name" value="PPIase_FKBP_dom"/>
</dbReference>
<evidence type="ECO:0000256" key="6">
    <source>
        <dbReference type="ARBA" id="ARBA00023186"/>
    </source>
</evidence>
<dbReference type="SUPFAM" id="SSF54534">
    <property type="entry name" value="FKBP-like"/>
    <property type="match status" value="1"/>
</dbReference>
<keyword evidence="4" id="KW-0963">Cytoplasm</keyword>
<keyword evidence="7 9" id="KW-0413">Isomerase</keyword>
<dbReference type="KEGG" id="alkq:M9189_05890"/>
<comment type="subcellular location">
    <subcellularLocation>
        <location evidence="2">Cytoplasm</location>
    </subcellularLocation>
</comment>
<accession>A0A9J6ZTF8</accession>
<organism evidence="12 13">
    <name type="scientific">Xiashengella succiniciproducens</name>
    <dbReference type="NCBI Taxonomy" id="2949635"/>
    <lineage>
        <taxon>Bacteria</taxon>
        <taxon>Pseudomonadati</taxon>
        <taxon>Bacteroidota</taxon>
        <taxon>Bacteroidia</taxon>
        <taxon>Marinilabiliales</taxon>
        <taxon>Marinilabiliaceae</taxon>
        <taxon>Xiashengella</taxon>
    </lineage>
</organism>
<protein>
    <recommendedName>
        <fullName evidence="10">Peptidyl-prolyl cis-trans isomerase</fullName>
        <ecNumber evidence="10">5.2.1.8</ecNumber>
    </recommendedName>
</protein>
<proteinExistence type="inferred from homology"/>
<name>A0A9J6ZTF8_9BACT</name>
<gene>
    <name evidence="12" type="ORF">M9189_05890</name>
</gene>
<evidence type="ECO:0000256" key="2">
    <source>
        <dbReference type="ARBA" id="ARBA00004496"/>
    </source>
</evidence>
<sequence length="182" mass="19808">MKIGKSKFVSLTYQLRLNSADGEMIEETTKDAPLEFLFGAGRMLQVFEDKLEGLAAGDTFSFDLKADEAYGEVNEDAVVDLPKSIFEIEGVIDEDLLTLGNTIPMQDAQGNRLNGIVLEVTDETVKMDFNHPLAGDDLYFTGSILTVREATEAELLAATSSCGCGHDHDHDHEHNCGSGCNC</sequence>
<evidence type="ECO:0000256" key="10">
    <source>
        <dbReference type="RuleBase" id="RU003915"/>
    </source>
</evidence>
<evidence type="ECO:0000256" key="5">
    <source>
        <dbReference type="ARBA" id="ARBA00023110"/>
    </source>
</evidence>
<reference evidence="12" key="2">
    <citation type="submission" date="2022-06" db="EMBL/GenBank/DDBJ databases">
        <title>Xiashengella guii gen. nov. sp. nov., a bacterium isolated form anaerobic digestion tank.</title>
        <authorList>
            <person name="Huang H."/>
        </authorList>
    </citation>
    <scope>NUCLEOTIDE SEQUENCE</scope>
    <source>
        <strain evidence="12">Ai-910</strain>
    </source>
</reference>
<dbReference type="InterPro" id="IPR046357">
    <property type="entry name" value="PPIase_dom_sf"/>
</dbReference>
<dbReference type="EMBL" id="CP098400">
    <property type="protein sequence ID" value="URW80881.1"/>
    <property type="molecule type" value="Genomic_DNA"/>
</dbReference>
<evidence type="ECO:0000256" key="4">
    <source>
        <dbReference type="ARBA" id="ARBA00022490"/>
    </source>
</evidence>
<dbReference type="Gene3D" id="2.40.10.330">
    <property type="match status" value="1"/>
</dbReference>
<dbReference type="GO" id="GO:0003755">
    <property type="term" value="F:peptidyl-prolyl cis-trans isomerase activity"/>
    <property type="evidence" value="ECO:0007669"/>
    <property type="project" value="UniProtKB-UniRule"/>
</dbReference>
<evidence type="ECO:0000256" key="8">
    <source>
        <dbReference type="ARBA" id="ARBA00037071"/>
    </source>
</evidence>
<dbReference type="Gene3D" id="3.10.50.40">
    <property type="match status" value="1"/>
</dbReference>
<dbReference type="GO" id="GO:0005737">
    <property type="term" value="C:cytoplasm"/>
    <property type="evidence" value="ECO:0007669"/>
    <property type="project" value="UniProtKB-SubCell"/>
</dbReference>
<dbReference type="Pfam" id="PF00254">
    <property type="entry name" value="FKBP_C"/>
    <property type="match status" value="1"/>
</dbReference>
<reference evidence="12" key="1">
    <citation type="submission" date="2022-05" db="EMBL/GenBank/DDBJ databases">
        <authorList>
            <person name="Sun X."/>
        </authorList>
    </citation>
    <scope>NUCLEOTIDE SEQUENCE</scope>
    <source>
        <strain evidence="12">Ai-910</strain>
    </source>
</reference>
<comment type="catalytic activity">
    <reaction evidence="1 9 10">
        <text>[protein]-peptidylproline (omega=180) = [protein]-peptidylproline (omega=0)</text>
        <dbReference type="Rhea" id="RHEA:16237"/>
        <dbReference type="Rhea" id="RHEA-COMP:10747"/>
        <dbReference type="Rhea" id="RHEA-COMP:10748"/>
        <dbReference type="ChEBI" id="CHEBI:83833"/>
        <dbReference type="ChEBI" id="CHEBI:83834"/>
        <dbReference type="EC" id="5.2.1.8"/>
    </reaction>
</comment>
<keyword evidence="6" id="KW-0143">Chaperone</keyword>
<feature type="domain" description="PPIase FKBP-type" evidence="11">
    <location>
        <begin position="6"/>
        <end position="94"/>
    </location>
</feature>
<evidence type="ECO:0000313" key="13">
    <source>
        <dbReference type="Proteomes" id="UP001056426"/>
    </source>
</evidence>
<evidence type="ECO:0000256" key="7">
    <source>
        <dbReference type="ARBA" id="ARBA00023235"/>
    </source>
</evidence>
<evidence type="ECO:0000256" key="1">
    <source>
        <dbReference type="ARBA" id="ARBA00000971"/>
    </source>
</evidence>
<dbReference type="EC" id="5.2.1.8" evidence="10"/>
<dbReference type="GO" id="GO:0042026">
    <property type="term" value="P:protein refolding"/>
    <property type="evidence" value="ECO:0007669"/>
    <property type="project" value="UniProtKB-ARBA"/>
</dbReference>
<evidence type="ECO:0000256" key="3">
    <source>
        <dbReference type="ARBA" id="ARBA00006577"/>
    </source>
</evidence>
<keyword evidence="13" id="KW-1185">Reference proteome</keyword>
<comment type="similarity">
    <text evidence="3 10">Belongs to the FKBP-type PPIase family.</text>
</comment>
<dbReference type="RefSeq" id="WP_250725374.1">
    <property type="nucleotide sequence ID" value="NZ_CP098400.1"/>
</dbReference>
<dbReference type="Proteomes" id="UP001056426">
    <property type="component" value="Chromosome"/>
</dbReference>
<dbReference type="PROSITE" id="PS50059">
    <property type="entry name" value="FKBP_PPIASE"/>
    <property type="match status" value="1"/>
</dbReference>